<dbReference type="GO" id="GO:0005975">
    <property type="term" value="P:carbohydrate metabolic process"/>
    <property type="evidence" value="ECO:0007669"/>
    <property type="project" value="InterPro"/>
</dbReference>
<accession>A0A1X6YWN7</accession>
<proteinExistence type="predicted"/>
<reference evidence="1 2" key="1">
    <citation type="submission" date="2017-03" db="EMBL/GenBank/DDBJ databases">
        <authorList>
            <person name="Afonso C.L."/>
            <person name="Miller P.J."/>
            <person name="Scott M.A."/>
            <person name="Spackman E."/>
            <person name="Goraichik I."/>
            <person name="Dimitrov K.M."/>
            <person name="Suarez D.L."/>
            <person name="Swayne D.E."/>
        </authorList>
    </citation>
    <scope>NUCLEOTIDE SEQUENCE [LARGE SCALE GENOMIC DNA]</scope>
    <source>
        <strain evidence="1 2">CECT 8625</strain>
    </source>
</reference>
<dbReference type="EC" id="3.5.1.-" evidence="1"/>
<keyword evidence="1" id="KW-0378">Hydrolase</keyword>
<keyword evidence="2" id="KW-1185">Reference proteome</keyword>
<dbReference type="PANTHER" id="PTHR43123">
    <property type="entry name" value="POLYSACCHARIDE DEACETYLASE-RELATED"/>
    <property type="match status" value="1"/>
</dbReference>
<organism evidence="1 2">
    <name type="scientific">Roseivivax jejudonensis</name>
    <dbReference type="NCBI Taxonomy" id="1529041"/>
    <lineage>
        <taxon>Bacteria</taxon>
        <taxon>Pseudomonadati</taxon>
        <taxon>Pseudomonadota</taxon>
        <taxon>Alphaproteobacteria</taxon>
        <taxon>Rhodobacterales</taxon>
        <taxon>Roseobacteraceae</taxon>
        <taxon>Roseivivax</taxon>
    </lineage>
</organism>
<dbReference type="PANTHER" id="PTHR43123:SF4">
    <property type="entry name" value="POLYSACCHARIDE DEACETYLASE"/>
    <property type="match status" value="1"/>
</dbReference>
<dbReference type="EMBL" id="FWFK01000002">
    <property type="protein sequence ID" value="SLN32769.1"/>
    <property type="molecule type" value="Genomic_DNA"/>
</dbReference>
<protein>
    <submittedName>
        <fullName evidence="1">Peptidoglycan deacetylase</fullName>
        <ecNumber evidence="1">3.5.1.-</ecNumber>
    </submittedName>
</protein>
<gene>
    <name evidence="1" type="primary">pgdA_3</name>
    <name evidence="1" type="ORF">ROJ8625_01526</name>
</gene>
<dbReference type="InterPro" id="IPR011330">
    <property type="entry name" value="Glyco_hydro/deAcase_b/a-brl"/>
</dbReference>
<name>A0A1X6YWN7_9RHOB</name>
<dbReference type="SUPFAM" id="SSF88713">
    <property type="entry name" value="Glycoside hydrolase/deacetylase"/>
    <property type="match status" value="1"/>
</dbReference>
<dbReference type="Proteomes" id="UP000193570">
    <property type="component" value="Unassembled WGS sequence"/>
</dbReference>
<dbReference type="OrthoDB" id="9787041at2"/>
<dbReference type="Gene3D" id="3.20.20.370">
    <property type="entry name" value="Glycoside hydrolase/deacetylase"/>
    <property type="match status" value="1"/>
</dbReference>
<evidence type="ECO:0000313" key="1">
    <source>
        <dbReference type="EMBL" id="SLN32769.1"/>
    </source>
</evidence>
<sequence length="298" mass="33250">MQPSSYGPFEYSPIFDRPRWSLPGGARVALWVIPNIEFFALDAPIPSERGGKAPVPNVPEWAARDYGNRVGIFRLMKVLDRFGVRATAALNSDVCENHPHIIREALARNWEFMGHNQSNTTRLNAVPPGAERTVIADTLSTIAAATGIRPKGWLGAGLQETWSTLEHLADEGVQYVADWVNDDQPYTMTLPRGRRMTSIPYSTQINDKPVFERFHHTADTFRDMICRQFDVLYEEGGDSGRVMAIALHPYVSGVPHRITALSEALAHISGHSDVWMATGGEISDAWRRHCEVNSSARE</sequence>
<dbReference type="AlphaFoldDB" id="A0A1X6YWN7"/>
<dbReference type="GO" id="GO:0016787">
    <property type="term" value="F:hydrolase activity"/>
    <property type="evidence" value="ECO:0007669"/>
    <property type="project" value="UniProtKB-KW"/>
</dbReference>
<dbReference type="CDD" id="cd10979">
    <property type="entry name" value="CE4_PuuE_like"/>
    <property type="match status" value="1"/>
</dbReference>
<evidence type="ECO:0000313" key="2">
    <source>
        <dbReference type="Proteomes" id="UP000193570"/>
    </source>
</evidence>